<name>A0A292Q2U5_9PEZI</name>
<dbReference type="EMBL" id="LN890961">
    <property type="protein sequence ID" value="CUS14162.1"/>
    <property type="molecule type" value="Genomic_DNA"/>
</dbReference>
<dbReference type="AlphaFoldDB" id="A0A292Q2U5"/>
<proteinExistence type="predicted"/>
<dbReference type="Proteomes" id="UP001412239">
    <property type="component" value="Unassembled WGS sequence"/>
</dbReference>
<feature type="region of interest" description="Disordered" evidence="1">
    <location>
        <begin position="97"/>
        <end position="137"/>
    </location>
</feature>
<reference evidence="2" key="1">
    <citation type="submission" date="2015-10" db="EMBL/GenBank/DDBJ databases">
        <authorList>
            <person name="Regsiter A."/>
            <person name="william w."/>
        </authorList>
    </citation>
    <scope>NUCLEOTIDE SEQUENCE</scope>
    <source>
        <strain evidence="2">Montdore</strain>
    </source>
</reference>
<accession>A0A292Q2U5</accession>
<protein>
    <submittedName>
        <fullName evidence="2">Uncharacterized protein</fullName>
    </submittedName>
</protein>
<feature type="compositionally biased region" description="Polar residues" evidence="1">
    <location>
        <begin position="108"/>
        <end position="137"/>
    </location>
</feature>
<sequence>MSSTLDAVLASIDQVEALSPDDFYRVIEHWKRRAAILWAGPALPMRGPAPPMQVSSIAALECFANAPPTPATENNEPVAAMMNPLHIPPGLPVPIMQQQTAKKRRQKSTASTRSSNVNINGGGSDPSTPSTIGPSTWTTTARKRLDSKMLSLKDSTVPPPSNATLALAIEKLRYFIIRALHPNLHSVEKGGDNSLGLSMGPRMSFNYDAYIHWIESSQQEGDEATRRLAQVWFFYKMADILTMFCDDEKRRGEGGNEQGRLQRGYDKLLPICKRILDTDNRQYIRNLICSSRRFRQLCTHMVGSERAEIFVFFKGELTLTDLKDMTASAAKMDETTAMLDVVLEDYLTTVSNIEVPIGGELTGIKIDMWNGVLQLS</sequence>
<gene>
    <name evidence="2" type="ORF">GSTUAT00001675001</name>
</gene>
<evidence type="ECO:0000313" key="3">
    <source>
        <dbReference type="Proteomes" id="UP001412239"/>
    </source>
</evidence>
<evidence type="ECO:0000313" key="2">
    <source>
        <dbReference type="EMBL" id="CUS14162.1"/>
    </source>
</evidence>
<keyword evidence="3" id="KW-1185">Reference proteome</keyword>
<organism evidence="2 3">
    <name type="scientific">Tuber aestivum</name>
    <name type="common">summer truffle</name>
    <dbReference type="NCBI Taxonomy" id="59557"/>
    <lineage>
        <taxon>Eukaryota</taxon>
        <taxon>Fungi</taxon>
        <taxon>Dikarya</taxon>
        <taxon>Ascomycota</taxon>
        <taxon>Pezizomycotina</taxon>
        <taxon>Pezizomycetes</taxon>
        <taxon>Pezizales</taxon>
        <taxon>Tuberaceae</taxon>
        <taxon>Tuber</taxon>
    </lineage>
</organism>
<evidence type="ECO:0000256" key="1">
    <source>
        <dbReference type="SAM" id="MobiDB-lite"/>
    </source>
</evidence>